<dbReference type="SUPFAM" id="SSF52540">
    <property type="entry name" value="P-loop containing nucleoside triphosphate hydrolases"/>
    <property type="match status" value="1"/>
</dbReference>
<protein>
    <submittedName>
        <fullName evidence="5">ABC transporter ATP-binding protein</fullName>
    </submittedName>
</protein>
<dbReference type="PROSITE" id="PS00211">
    <property type="entry name" value="ABC_TRANSPORTER_1"/>
    <property type="match status" value="1"/>
</dbReference>
<evidence type="ECO:0000259" key="4">
    <source>
        <dbReference type="PROSITE" id="PS50893"/>
    </source>
</evidence>
<dbReference type="Proteomes" id="UP001596039">
    <property type="component" value="Unassembled WGS sequence"/>
</dbReference>
<dbReference type="CDD" id="cd03293">
    <property type="entry name" value="ABC_NrtD_SsuB_transporters"/>
    <property type="match status" value="1"/>
</dbReference>
<keyword evidence="6" id="KW-1185">Reference proteome</keyword>
<organism evidence="5 6">
    <name type="scientific">Lysinimonas soli</name>
    <dbReference type="NCBI Taxonomy" id="1074233"/>
    <lineage>
        <taxon>Bacteria</taxon>
        <taxon>Bacillati</taxon>
        <taxon>Actinomycetota</taxon>
        <taxon>Actinomycetes</taxon>
        <taxon>Micrococcales</taxon>
        <taxon>Microbacteriaceae</taxon>
        <taxon>Lysinimonas</taxon>
    </lineage>
</organism>
<proteinExistence type="predicted"/>
<gene>
    <name evidence="5" type="ORF">ACFPJ4_01405</name>
</gene>
<dbReference type="InterPro" id="IPR017871">
    <property type="entry name" value="ABC_transporter-like_CS"/>
</dbReference>
<dbReference type="InterPro" id="IPR003439">
    <property type="entry name" value="ABC_transporter-like_ATP-bd"/>
</dbReference>
<accession>A0ABW0NLI6</accession>
<dbReference type="SMART" id="SM00382">
    <property type="entry name" value="AAA"/>
    <property type="match status" value="1"/>
</dbReference>
<dbReference type="InterPro" id="IPR003593">
    <property type="entry name" value="AAA+_ATPase"/>
</dbReference>
<dbReference type="InterPro" id="IPR050166">
    <property type="entry name" value="ABC_transporter_ATP-bind"/>
</dbReference>
<name>A0ABW0NLI6_9MICO</name>
<evidence type="ECO:0000256" key="3">
    <source>
        <dbReference type="ARBA" id="ARBA00022840"/>
    </source>
</evidence>
<dbReference type="PANTHER" id="PTHR42788:SF13">
    <property type="entry name" value="ALIPHATIC SULFONATES IMPORT ATP-BINDING PROTEIN SSUB"/>
    <property type="match status" value="1"/>
</dbReference>
<evidence type="ECO:0000313" key="5">
    <source>
        <dbReference type="EMBL" id="MFC5500890.1"/>
    </source>
</evidence>
<keyword evidence="2" id="KW-0547">Nucleotide-binding</keyword>
<dbReference type="Gene3D" id="3.40.50.300">
    <property type="entry name" value="P-loop containing nucleotide triphosphate hydrolases"/>
    <property type="match status" value="1"/>
</dbReference>
<dbReference type="GO" id="GO:0005524">
    <property type="term" value="F:ATP binding"/>
    <property type="evidence" value="ECO:0007669"/>
    <property type="project" value="UniProtKB-KW"/>
</dbReference>
<dbReference type="PANTHER" id="PTHR42788">
    <property type="entry name" value="TAURINE IMPORT ATP-BINDING PROTEIN-RELATED"/>
    <property type="match status" value="1"/>
</dbReference>
<feature type="domain" description="ABC transporter" evidence="4">
    <location>
        <begin position="19"/>
        <end position="252"/>
    </location>
</feature>
<dbReference type="Pfam" id="PF00005">
    <property type="entry name" value="ABC_tran"/>
    <property type="match status" value="1"/>
</dbReference>
<dbReference type="InterPro" id="IPR027417">
    <property type="entry name" value="P-loop_NTPase"/>
</dbReference>
<sequence length="275" mass="29788">MSATETPAGVSAVAEQPTISIRGLSKSYDTPSGRKQVLEGIDLDVAPGSFVCIVGPSGAGKTTLLRCISGLMQPTEGAVYLEGELVDRPPAKLAVVFQDYSRSLMPWLTVISNTALPLRSQGMPKAERLERSRAALAAVGLAGNESRYPWQLSGGMQQRVAIARALAYQPDALVMDEPFASVDAQTRAELESLMLEVRKEFNMTVLFVTHDIDEAVYLGDEVAVLSGAPTRVRKLIRVDLGRDRSHLTTKSLPAFAKLRAEVLQLIQEARKEPQA</sequence>
<comment type="caution">
    <text evidence="5">The sequence shown here is derived from an EMBL/GenBank/DDBJ whole genome shotgun (WGS) entry which is preliminary data.</text>
</comment>
<evidence type="ECO:0000313" key="6">
    <source>
        <dbReference type="Proteomes" id="UP001596039"/>
    </source>
</evidence>
<keyword evidence="3 5" id="KW-0067">ATP-binding</keyword>
<reference evidence="6" key="1">
    <citation type="journal article" date="2019" name="Int. J. Syst. Evol. Microbiol.">
        <title>The Global Catalogue of Microorganisms (GCM) 10K type strain sequencing project: providing services to taxonomists for standard genome sequencing and annotation.</title>
        <authorList>
            <consortium name="The Broad Institute Genomics Platform"/>
            <consortium name="The Broad Institute Genome Sequencing Center for Infectious Disease"/>
            <person name="Wu L."/>
            <person name="Ma J."/>
        </authorList>
    </citation>
    <scope>NUCLEOTIDE SEQUENCE [LARGE SCALE GENOMIC DNA]</scope>
    <source>
        <strain evidence="6">CGMCC 4.6997</strain>
    </source>
</reference>
<dbReference type="RefSeq" id="WP_386738499.1">
    <property type="nucleotide sequence ID" value="NZ_JBHSMG010000001.1"/>
</dbReference>
<evidence type="ECO:0000256" key="2">
    <source>
        <dbReference type="ARBA" id="ARBA00022741"/>
    </source>
</evidence>
<evidence type="ECO:0000256" key="1">
    <source>
        <dbReference type="ARBA" id="ARBA00022448"/>
    </source>
</evidence>
<dbReference type="PROSITE" id="PS50893">
    <property type="entry name" value="ABC_TRANSPORTER_2"/>
    <property type="match status" value="1"/>
</dbReference>
<keyword evidence="1" id="KW-0813">Transport</keyword>
<dbReference type="EMBL" id="JBHSMG010000001">
    <property type="protein sequence ID" value="MFC5500890.1"/>
    <property type="molecule type" value="Genomic_DNA"/>
</dbReference>